<dbReference type="VEuPathDB" id="FungiDB:PITG_01990"/>
<feature type="signal peptide" evidence="2">
    <location>
        <begin position="1"/>
        <end position="17"/>
    </location>
</feature>
<keyword evidence="4" id="KW-1185">Reference proteome</keyword>
<feature type="chain" id="PRO_5003011393" description="Myb/SANT-like domain-containing protein" evidence="2">
    <location>
        <begin position="18"/>
        <end position="191"/>
    </location>
</feature>
<dbReference type="KEGG" id="pif:PITG_01990"/>
<evidence type="ECO:0000256" key="2">
    <source>
        <dbReference type="SAM" id="SignalP"/>
    </source>
</evidence>
<dbReference type="EMBL" id="DS028119">
    <property type="protein sequence ID" value="EEY61658.1"/>
    <property type="molecule type" value="Genomic_DNA"/>
</dbReference>
<organism evidence="3 4">
    <name type="scientific">Phytophthora infestans (strain T30-4)</name>
    <name type="common">Potato late blight agent</name>
    <dbReference type="NCBI Taxonomy" id="403677"/>
    <lineage>
        <taxon>Eukaryota</taxon>
        <taxon>Sar</taxon>
        <taxon>Stramenopiles</taxon>
        <taxon>Oomycota</taxon>
        <taxon>Peronosporomycetes</taxon>
        <taxon>Peronosporales</taxon>
        <taxon>Peronosporaceae</taxon>
        <taxon>Phytophthora</taxon>
    </lineage>
</organism>
<dbReference type="InParanoid" id="D0MUL1"/>
<evidence type="ECO:0008006" key="5">
    <source>
        <dbReference type="Google" id="ProtNLM"/>
    </source>
</evidence>
<proteinExistence type="predicted"/>
<dbReference type="AlphaFoldDB" id="D0MUL1"/>
<evidence type="ECO:0000313" key="3">
    <source>
        <dbReference type="EMBL" id="EEY61658.1"/>
    </source>
</evidence>
<gene>
    <name evidence="3" type="ORF">PITG_01990</name>
</gene>
<dbReference type="RefSeq" id="XP_002908575.1">
    <property type="nucleotide sequence ID" value="XM_002908529.1"/>
</dbReference>
<dbReference type="GeneID" id="9469529"/>
<evidence type="ECO:0000256" key="1">
    <source>
        <dbReference type="SAM" id="MobiDB-lite"/>
    </source>
</evidence>
<protein>
    <recommendedName>
        <fullName evidence="5">Myb/SANT-like domain-containing protein</fullName>
    </recommendedName>
</protein>
<feature type="compositionally biased region" description="Basic residues" evidence="1">
    <location>
        <begin position="159"/>
        <end position="176"/>
    </location>
</feature>
<dbReference type="OrthoDB" id="116119at2759"/>
<dbReference type="eggNOG" id="ENOG502REPN">
    <property type="taxonomic scope" value="Eukaryota"/>
</dbReference>
<dbReference type="Proteomes" id="UP000006643">
    <property type="component" value="Unassembled WGS sequence"/>
</dbReference>
<reference evidence="4" key="1">
    <citation type="journal article" date="2009" name="Nature">
        <title>Genome sequence and analysis of the Irish potato famine pathogen Phytophthora infestans.</title>
        <authorList>
            <consortium name="The Broad Institute Genome Sequencing Platform"/>
            <person name="Haas B.J."/>
            <person name="Kamoun S."/>
            <person name="Zody M.C."/>
            <person name="Jiang R.H."/>
            <person name="Handsaker R.E."/>
            <person name="Cano L.M."/>
            <person name="Grabherr M."/>
            <person name="Kodira C.D."/>
            <person name="Raffaele S."/>
            <person name="Torto-Alalibo T."/>
            <person name="Bozkurt T.O."/>
            <person name="Ah-Fong A.M."/>
            <person name="Alvarado L."/>
            <person name="Anderson V.L."/>
            <person name="Armstrong M.R."/>
            <person name="Avrova A."/>
            <person name="Baxter L."/>
            <person name="Beynon J."/>
            <person name="Boevink P.C."/>
            <person name="Bollmann S.R."/>
            <person name="Bos J.I."/>
            <person name="Bulone V."/>
            <person name="Cai G."/>
            <person name="Cakir C."/>
            <person name="Carrington J.C."/>
            <person name="Chawner M."/>
            <person name="Conti L."/>
            <person name="Costanzo S."/>
            <person name="Ewan R."/>
            <person name="Fahlgren N."/>
            <person name="Fischbach M.A."/>
            <person name="Fugelstad J."/>
            <person name="Gilroy E.M."/>
            <person name="Gnerre S."/>
            <person name="Green P.J."/>
            <person name="Grenville-Briggs L.J."/>
            <person name="Griffith J."/>
            <person name="Grunwald N.J."/>
            <person name="Horn K."/>
            <person name="Horner N.R."/>
            <person name="Hu C.H."/>
            <person name="Huitema E."/>
            <person name="Jeong D.H."/>
            <person name="Jones A.M."/>
            <person name="Jones J.D."/>
            <person name="Jones R.W."/>
            <person name="Karlsson E.K."/>
            <person name="Kunjeti S.G."/>
            <person name="Lamour K."/>
            <person name="Liu Z."/>
            <person name="Ma L."/>
            <person name="Maclean D."/>
            <person name="Chibucos M.C."/>
            <person name="McDonald H."/>
            <person name="McWalters J."/>
            <person name="Meijer H.J."/>
            <person name="Morgan W."/>
            <person name="Morris P.F."/>
            <person name="Munro C.A."/>
            <person name="O'Neill K."/>
            <person name="Ospina-Giraldo M."/>
            <person name="Pinzon A."/>
            <person name="Pritchard L."/>
            <person name="Ramsahoye B."/>
            <person name="Ren Q."/>
            <person name="Restrepo S."/>
            <person name="Roy S."/>
            <person name="Sadanandom A."/>
            <person name="Savidor A."/>
            <person name="Schornack S."/>
            <person name="Schwartz D.C."/>
            <person name="Schumann U.D."/>
            <person name="Schwessinger B."/>
            <person name="Seyer L."/>
            <person name="Sharpe T."/>
            <person name="Silvar C."/>
            <person name="Song J."/>
            <person name="Studholme D.J."/>
            <person name="Sykes S."/>
            <person name="Thines M."/>
            <person name="van de Vondervoort P.J."/>
            <person name="Phuntumart V."/>
            <person name="Wawra S."/>
            <person name="Weide R."/>
            <person name="Win J."/>
            <person name="Young C."/>
            <person name="Zhou S."/>
            <person name="Fry W."/>
            <person name="Meyers B.C."/>
            <person name="van West P."/>
            <person name="Ristaino J."/>
            <person name="Govers F."/>
            <person name="Birch P.R."/>
            <person name="Whisson S.C."/>
            <person name="Judelson H.S."/>
            <person name="Nusbaum C."/>
        </authorList>
    </citation>
    <scope>NUCLEOTIDE SEQUENCE [LARGE SCALE GENOMIC DNA]</scope>
    <source>
        <strain evidence="4">T30-4</strain>
    </source>
</reference>
<sequence>MARAVWTLEELWWLVQAWEGVVNERRNAGGKKKKMGNMEFNRLIHERFVALAGGSSPRSISTIMNRKDVLQSSFEFIRSFVGNKETSGGLDWFALPTSNQRELMKTAGGKRVQPIEERVFSTLNKILKNESAMAEQSGESDSEGYDYSSEGDKFEKGMRAKKKPAPKKVTKHRSSGGKRVPVTNLRHRKLE</sequence>
<name>D0MUL1_PHYIT</name>
<dbReference type="HOGENOM" id="CLU_1424052_0_0_1"/>
<keyword evidence="2" id="KW-0732">Signal</keyword>
<feature type="region of interest" description="Disordered" evidence="1">
    <location>
        <begin position="130"/>
        <end position="191"/>
    </location>
</feature>
<evidence type="ECO:0000313" key="4">
    <source>
        <dbReference type="Proteomes" id="UP000006643"/>
    </source>
</evidence>
<accession>D0MUL1</accession>